<dbReference type="EMBL" id="ANJA01000052">
    <property type="protein sequence ID" value="ETO86267.1"/>
    <property type="molecule type" value="Genomic_DNA"/>
</dbReference>
<comment type="caution">
    <text evidence="2">The sequence shown here is derived from an EMBL/GenBank/DDBJ whole genome shotgun (WGS) entry which is preliminary data.</text>
</comment>
<evidence type="ECO:0000256" key="1">
    <source>
        <dbReference type="SAM" id="MobiDB-lite"/>
    </source>
</evidence>
<name>A0A081B556_PHYNI</name>
<accession>A0A081B556</accession>
<feature type="region of interest" description="Disordered" evidence="1">
    <location>
        <begin position="98"/>
        <end position="117"/>
    </location>
</feature>
<sequence>MGCQPEISRVKLPCLRYQRICELVGNERVSSCMKALNQVSVIFREKKFEIFEELSSTLPATQPKRDELHEEEVTQCPTESCNTAATIVMTVDPPSAELSVGSVENVEQSVVSGEKSV</sequence>
<reference evidence="2 3" key="1">
    <citation type="submission" date="2013-11" db="EMBL/GenBank/DDBJ databases">
        <title>The Genome Sequence of Phytophthora parasitica P1976.</title>
        <authorList>
            <consortium name="The Broad Institute Genomics Platform"/>
            <person name="Russ C."/>
            <person name="Tyler B."/>
            <person name="Panabieres F."/>
            <person name="Shan W."/>
            <person name="Tripathy S."/>
            <person name="Grunwald N."/>
            <person name="Machado M."/>
            <person name="Johnson C.S."/>
            <person name="Walker B."/>
            <person name="Young S."/>
            <person name="Zeng Q."/>
            <person name="Gargeya S."/>
            <person name="Fitzgerald M."/>
            <person name="Haas B."/>
            <person name="Abouelleil A."/>
            <person name="Allen A.W."/>
            <person name="Alvarado L."/>
            <person name="Arachchi H.M."/>
            <person name="Berlin A.M."/>
            <person name="Chapman S.B."/>
            <person name="Gainer-Dewar J."/>
            <person name="Goldberg J."/>
            <person name="Griggs A."/>
            <person name="Gujja S."/>
            <person name="Hansen M."/>
            <person name="Howarth C."/>
            <person name="Imamovic A."/>
            <person name="Ireland A."/>
            <person name="Larimer J."/>
            <person name="McCowan C."/>
            <person name="Murphy C."/>
            <person name="Pearson M."/>
            <person name="Poon T.W."/>
            <person name="Priest M."/>
            <person name="Roberts A."/>
            <person name="Saif S."/>
            <person name="Shea T."/>
            <person name="Sisk P."/>
            <person name="Sykes S."/>
            <person name="Wortman J."/>
            <person name="Nusbaum C."/>
            <person name="Birren B."/>
        </authorList>
    </citation>
    <scope>NUCLEOTIDE SEQUENCE [LARGE SCALE GENOMIC DNA]</scope>
    <source>
        <strain evidence="2 3">P1976</strain>
    </source>
</reference>
<proteinExistence type="predicted"/>
<evidence type="ECO:0000313" key="2">
    <source>
        <dbReference type="EMBL" id="ETO86267.1"/>
    </source>
</evidence>
<gene>
    <name evidence="2" type="ORF">F444_00181</name>
</gene>
<dbReference type="Proteomes" id="UP000028582">
    <property type="component" value="Unassembled WGS sequence"/>
</dbReference>
<evidence type="ECO:0000313" key="3">
    <source>
        <dbReference type="Proteomes" id="UP000028582"/>
    </source>
</evidence>
<dbReference type="AlphaFoldDB" id="A0A081B556"/>
<organism evidence="2 3">
    <name type="scientific">Phytophthora nicotianae P1976</name>
    <dbReference type="NCBI Taxonomy" id="1317066"/>
    <lineage>
        <taxon>Eukaryota</taxon>
        <taxon>Sar</taxon>
        <taxon>Stramenopiles</taxon>
        <taxon>Oomycota</taxon>
        <taxon>Peronosporomycetes</taxon>
        <taxon>Peronosporales</taxon>
        <taxon>Peronosporaceae</taxon>
        <taxon>Phytophthora</taxon>
    </lineage>
</organism>
<protein>
    <submittedName>
        <fullName evidence="2">Uncharacterized protein</fullName>
    </submittedName>
</protein>